<keyword evidence="8 16" id="KW-0442">Lipid degradation</keyword>
<evidence type="ECO:0000256" key="9">
    <source>
        <dbReference type="ARBA" id="ARBA00022989"/>
    </source>
</evidence>
<dbReference type="HAMAP" id="MF_00790">
    <property type="entry name" value="Lipase_chap"/>
    <property type="match status" value="1"/>
</dbReference>
<evidence type="ECO:0000256" key="16">
    <source>
        <dbReference type="HAMAP-Rule" id="MF_00790"/>
    </source>
</evidence>
<keyword evidence="20" id="KW-1185">Reference proteome</keyword>
<evidence type="ECO:0000256" key="2">
    <source>
        <dbReference type="ARBA" id="ARBA00004383"/>
    </source>
</evidence>
<protein>
    <recommendedName>
        <fullName evidence="4 16">Lipase chaperone</fullName>
    </recommendedName>
    <alternativeName>
        <fullName evidence="16">Lipase activator protein</fullName>
    </alternativeName>
    <alternativeName>
        <fullName evidence="15 16">Lipase foldase</fullName>
    </alternativeName>
    <alternativeName>
        <fullName evidence="13 16">Lipase helper protein</fullName>
    </alternativeName>
    <alternativeName>
        <fullName evidence="14 16">Lipase modulator</fullName>
    </alternativeName>
</protein>
<comment type="caution">
    <text evidence="19">The sequence shown here is derived from an EMBL/GenBank/DDBJ whole genome shotgun (WGS) entry which is preliminary data.</text>
</comment>
<dbReference type="Proteomes" id="UP000655550">
    <property type="component" value="Unassembled WGS sequence"/>
</dbReference>
<keyword evidence="5 16" id="KW-1003">Cell membrane</keyword>
<comment type="similarity">
    <text evidence="3 16">Belongs to the lipase chaperone family.</text>
</comment>
<evidence type="ECO:0000256" key="3">
    <source>
        <dbReference type="ARBA" id="ARBA00010358"/>
    </source>
</evidence>
<dbReference type="EMBL" id="BMDE01000003">
    <property type="protein sequence ID" value="GGH92057.1"/>
    <property type="molecule type" value="Genomic_DNA"/>
</dbReference>
<evidence type="ECO:0000313" key="20">
    <source>
        <dbReference type="Proteomes" id="UP000655550"/>
    </source>
</evidence>
<dbReference type="NCBIfam" id="NF002334">
    <property type="entry name" value="PRK01294.1-2"/>
    <property type="match status" value="1"/>
</dbReference>
<dbReference type="Pfam" id="PF03280">
    <property type="entry name" value="Lipase_chap"/>
    <property type="match status" value="1"/>
</dbReference>
<evidence type="ECO:0000256" key="8">
    <source>
        <dbReference type="ARBA" id="ARBA00022963"/>
    </source>
</evidence>
<evidence type="ECO:0000256" key="17">
    <source>
        <dbReference type="SAM" id="Coils"/>
    </source>
</evidence>
<evidence type="ECO:0000256" key="13">
    <source>
        <dbReference type="ARBA" id="ARBA00030948"/>
    </source>
</evidence>
<evidence type="ECO:0000256" key="1">
    <source>
        <dbReference type="ARBA" id="ARBA00003280"/>
    </source>
</evidence>
<sequence>MASGCSHPLAMLFVESPVKKYLLLAPLSFVLVLTWLQWRQPSPTPQAEAPASSSAQTTATPALALSEPSSDSPRQTLAKPRQALPASFRGTEIDGGFTLDAAGNLLPGEDVRQLFDYFLAAMGEDSLPVTLQRLRDYIRDSLDEPARSQALAVLEQYLQYKQQLVELEGNWPQLPDLQAMLQRERAVQALRARLFDPQWHQAFFQNEEGLNHFTLQRMAIQRDSSLSPAQRAAAIDELRAGLPESVQEGLLPQLHSELRTQTQLLLESGGDSRQLRELRQQLVGAEATARLEALDQQRQEWQSRLEQYLQDKQALLDNQGLSEQARAEAIEQLAAERFSEQERLRLSGAQQLLEEQRRSREQASGS</sequence>
<keyword evidence="12 16" id="KW-0143">Chaperone</keyword>
<evidence type="ECO:0000256" key="6">
    <source>
        <dbReference type="ARBA" id="ARBA00022519"/>
    </source>
</evidence>
<proteinExistence type="inferred from homology"/>
<keyword evidence="7 16" id="KW-0812">Transmembrane</keyword>
<feature type="region of interest" description="Disordered" evidence="18">
    <location>
        <begin position="43"/>
        <end position="83"/>
    </location>
</feature>
<comment type="subcellular location">
    <subcellularLocation>
        <location evidence="2">Cell inner membrane</location>
        <topology evidence="2">Single-pass membrane protein</topology>
        <orientation evidence="2">Periplasmic side</orientation>
    </subcellularLocation>
</comment>
<organism evidence="19 20">
    <name type="scientific">Pseudomonas fluvialis</name>
    <dbReference type="NCBI Taxonomy" id="1793966"/>
    <lineage>
        <taxon>Bacteria</taxon>
        <taxon>Pseudomonadati</taxon>
        <taxon>Pseudomonadota</taxon>
        <taxon>Gammaproteobacteria</taxon>
        <taxon>Pseudomonadales</taxon>
        <taxon>Pseudomonadaceae</taxon>
        <taxon>Pseudomonas</taxon>
    </lineage>
</organism>
<name>A0ABQ2AII6_9PSED</name>
<evidence type="ECO:0000256" key="10">
    <source>
        <dbReference type="ARBA" id="ARBA00023098"/>
    </source>
</evidence>
<feature type="compositionally biased region" description="Low complexity" evidence="18">
    <location>
        <begin position="45"/>
        <end position="66"/>
    </location>
</feature>
<evidence type="ECO:0000256" key="14">
    <source>
        <dbReference type="ARBA" id="ARBA00031542"/>
    </source>
</evidence>
<evidence type="ECO:0000313" key="19">
    <source>
        <dbReference type="EMBL" id="GGH92057.1"/>
    </source>
</evidence>
<keyword evidence="11 16" id="KW-0472">Membrane</keyword>
<keyword evidence="6 16" id="KW-0997">Cell inner membrane</keyword>
<evidence type="ECO:0000256" key="4">
    <source>
        <dbReference type="ARBA" id="ARBA00019692"/>
    </source>
</evidence>
<gene>
    <name evidence="16 19" type="primary">lifO</name>
    <name evidence="19" type="ORF">GCM10007363_13460</name>
</gene>
<evidence type="ECO:0000256" key="18">
    <source>
        <dbReference type="SAM" id="MobiDB-lite"/>
    </source>
</evidence>
<keyword evidence="17" id="KW-0175">Coiled coil</keyword>
<evidence type="ECO:0000256" key="12">
    <source>
        <dbReference type="ARBA" id="ARBA00023186"/>
    </source>
</evidence>
<keyword evidence="10 16" id="KW-0443">Lipid metabolism</keyword>
<evidence type="ECO:0000256" key="15">
    <source>
        <dbReference type="ARBA" id="ARBA00033028"/>
    </source>
</evidence>
<accession>A0ABQ2AII6</accession>
<comment type="function">
    <text evidence="1 16">May be involved in the folding of the extracellular lipase during its passage through the periplasm.</text>
</comment>
<evidence type="ECO:0000256" key="11">
    <source>
        <dbReference type="ARBA" id="ARBA00023136"/>
    </source>
</evidence>
<evidence type="ECO:0000256" key="7">
    <source>
        <dbReference type="ARBA" id="ARBA00022692"/>
    </source>
</evidence>
<dbReference type="SUPFAM" id="SSF158855">
    <property type="entry name" value="Lipase chaperone-like"/>
    <property type="match status" value="1"/>
</dbReference>
<feature type="transmembrane region" description="Helical" evidence="16">
    <location>
        <begin position="21"/>
        <end position="38"/>
    </location>
</feature>
<feature type="coiled-coil region" evidence="17">
    <location>
        <begin position="284"/>
        <end position="318"/>
    </location>
</feature>
<keyword evidence="9 16" id="KW-1133">Transmembrane helix</keyword>
<reference evidence="20" key="1">
    <citation type="journal article" date="2019" name="Int. J. Syst. Evol. Microbiol.">
        <title>The Global Catalogue of Microorganisms (GCM) 10K type strain sequencing project: providing services to taxonomists for standard genome sequencing and annotation.</title>
        <authorList>
            <consortium name="The Broad Institute Genomics Platform"/>
            <consortium name="The Broad Institute Genome Sequencing Center for Infectious Disease"/>
            <person name="Wu L."/>
            <person name="Ma J."/>
        </authorList>
    </citation>
    <scope>NUCLEOTIDE SEQUENCE [LARGE SCALE GENOMIC DNA]</scope>
    <source>
        <strain evidence="20">CCM 8778</strain>
    </source>
</reference>
<evidence type="ECO:0000256" key="5">
    <source>
        <dbReference type="ARBA" id="ARBA00022475"/>
    </source>
</evidence>
<dbReference type="InterPro" id="IPR004961">
    <property type="entry name" value="Lipase_chaperone"/>
</dbReference>